<organism evidence="1">
    <name type="scientific">Artemisia annua</name>
    <name type="common">Sweet wormwood</name>
    <dbReference type="NCBI Taxonomy" id="35608"/>
    <lineage>
        <taxon>Eukaryota</taxon>
        <taxon>Viridiplantae</taxon>
        <taxon>Streptophyta</taxon>
        <taxon>Embryophyta</taxon>
        <taxon>Tracheophyta</taxon>
        <taxon>Spermatophyta</taxon>
        <taxon>Magnoliopsida</taxon>
        <taxon>eudicotyledons</taxon>
        <taxon>Gunneridae</taxon>
        <taxon>Pentapetalae</taxon>
        <taxon>asterids</taxon>
        <taxon>campanulids</taxon>
        <taxon>Asterales</taxon>
        <taxon>Asteraceae</taxon>
        <taxon>Asteroideae</taxon>
        <taxon>Anthemideae</taxon>
        <taxon>Artemisiinae</taxon>
        <taxon>Artemisia</taxon>
    </lineage>
</organism>
<sequence>SYVSSITVNIMITLVKKILAREYCGSQHTPC</sequence>
<proteinExistence type="predicted"/>
<feature type="non-terminal residue" evidence="1">
    <location>
        <position position="1"/>
    </location>
</feature>
<name>A7LNG4_ARTAN</name>
<accession>A7LNG4</accession>
<dbReference type="EMBL" id="EU041700">
    <property type="protein sequence ID" value="ABS84828.1"/>
    <property type="molecule type" value="Genomic_DNA"/>
</dbReference>
<reference evidence="1" key="1">
    <citation type="submission" date="2007-07" db="EMBL/GenBank/DDBJ databases">
        <title>Partial SesTA8 for sesquiterpene synthase gene.</title>
        <authorList>
            <person name="Banyai W."/>
            <person name="Nakamura I."/>
            <person name="Mii M."/>
            <person name="Supaibulwatana K."/>
        </authorList>
    </citation>
    <scope>NUCLEOTIDE SEQUENCE</scope>
</reference>
<dbReference type="AlphaFoldDB" id="A7LNG4"/>
<gene>
    <name evidence="1" type="primary">SesTA8</name>
</gene>
<protein>
    <submittedName>
        <fullName evidence="1">Sesquiterpene synthase</fullName>
    </submittedName>
</protein>
<evidence type="ECO:0000313" key="1">
    <source>
        <dbReference type="EMBL" id="ABS84828.1"/>
    </source>
</evidence>
<feature type="non-terminal residue" evidence="1">
    <location>
        <position position="31"/>
    </location>
</feature>